<evidence type="ECO:0000256" key="1">
    <source>
        <dbReference type="ARBA" id="ARBA00005228"/>
    </source>
</evidence>
<keyword evidence="10" id="KW-1185">Reference proteome</keyword>
<dbReference type="InterPro" id="IPR023302">
    <property type="entry name" value="Pept_S9A_N"/>
</dbReference>
<dbReference type="PRINTS" id="PR00862">
    <property type="entry name" value="PROLIGOPTASE"/>
</dbReference>
<dbReference type="InterPro" id="IPR001375">
    <property type="entry name" value="Peptidase_S9_cat"/>
</dbReference>
<evidence type="ECO:0000313" key="9">
    <source>
        <dbReference type="EMBL" id="SEL73828.1"/>
    </source>
</evidence>
<keyword evidence="4" id="KW-0720">Serine protease</keyword>
<comment type="function">
    <text evidence="5">Cleaves peptide bonds on the C-terminal side of prolyl residues within peptides that are up to approximately 30 amino acids long. Has an absolute requirement for an X-Pro bond in the trans configuration immediately preceding the Pro-Y scissible bond.</text>
</comment>
<dbReference type="Proteomes" id="UP000198916">
    <property type="component" value="Unassembled WGS sequence"/>
</dbReference>
<evidence type="ECO:0000259" key="7">
    <source>
        <dbReference type="Pfam" id="PF00326"/>
    </source>
</evidence>
<dbReference type="InterPro" id="IPR002470">
    <property type="entry name" value="Peptidase_S9A"/>
</dbReference>
<dbReference type="PANTHER" id="PTHR11757">
    <property type="entry name" value="PROTEASE FAMILY S9A OLIGOPEPTIDASE"/>
    <property type="match status" value="1"/>
</dbReference>
<dbReference type="STRING" id="332977.SAMN05421740_10977"/>
<dbReference type="Gene3D" id="2.130.10.120">
    <property type="entry name" value="Prolyl oligopeptidase, N-terminal domain"/>
    <property type="match status" value="1"/>
</dbReference>
<evidence type="ECO:0000256" key="3">
    <source>
        <dbReference type="ARBA" id="ARBA00022801"/>
    </source>
</evidence>
<dbReference type="PANTHER" id="PTHR11757:SF19">
    <property type="entry name" value="PROLYL ENDOPEPTIDASE-LIKE"/>
    <property type="match status" value="1"/>
</dbReference>
<evidence type="ECO:0000256" key="4">
    <source>
        <dbReference type="ARBA" id="ARBA00022825"/>
    </source>
</evidence>
<keyword evidence="2" id="KW-0645">Protease</keyword>
<dbReference type="SUPFAM" id="SSF53474">
    <property type="entry name" value="alpha/beta-Hydrolases"/>
    <property type="match status" value="1"/>
</dbReference>
<feature type="domain" description="Peptidase S9A N-terminal" evidence="8">
    <location>
        <begin position="65"/>
        <end position="466"/>
    </location>
</feature>
<proteinExistence type="inferred from homology"/>
<sequence length="743" mass="83813">MEVDVMCNTFAYVFCLELVLLTAITAMDKKFTYILLMSTIVTSCTQTNVSRTPYEWPDAVAPVADVKPHIRALHGDTVMDNYYWLNDYFKKGADSTAVVAYLQAENEYTDTMMKATEPLQAKLFDEMKGRIKEQDESVPYFKNGYYYYTRTEEGKQYYKYCRKKGSLEAAEEVLLDVDALAAGHPYYAAGGFNISPDNKLLAYGVDTVSRRQYTIHVKNLETGELLTDAIPATSGGSVWANDNRTLFYTKNNPSTLLTEKIMRHTLGTDSREDATVYHETDNTNYIGVGKAKSGKFIYIYSGGTLSSETRYLEADNPLGAFKVFQPRMKDVLYNVTALEDRFLIVTNQNATNFKLMECPLDQTGVANWKEVIPHREDVLLEDVDEFKDFLVVSERKDGLTQLAIRNLKDGSAHYLDFGEEAYTAYPSTNPEYETTTLRYGYTSLTTPSSTYDYDMHTREKTLLKQQEVVGGYQVADYVTERLYARAEDGTQVPISLVYKKGFKKDGSAPLLLYGYGSYGATMDPTFSSSRLSLLDRGFVYAIAHIRGGQEMGRQWYEDGKMMKKENTFTDFIACGQFLTEQQYTAPEHLYAMGGSAGGLLMGAVANMAPLLWHGIVAQVPFVDVVNTMLDETIPLTTNEYDEWGNPNEKAAYDYMKSYSPYENVEAKDYPNILVTTGLHDSQVQYFEPAKWVAKLRAMKTGNNVLLLKTEMDFGHGGASGRFDYLKEVALEYAFLLALEGITE</sequence>
<gene>
    <name evidence="9" type="ORF">SAMN05421740_10977</name>
</gene>
<dbReference type="InterPro" id="IPR029058">
    <property type="entry name" value="AB_hydrolase_fold"/>
</dbReference>
<evidence type="ECO:0000256" key="2">
    <source>
        <dbReference type="ARBA" id="ARBA00022670"/>
    </source>
</evidence>
<evidence type="ECO:0000259" key="8">
    <source>
        <dbReference type="Pfam" id="PF02897"/>
    </source>
</evidence>
<dbReference type="Gene3D" id="3.40.50.1820">
    <property type="entry name" value="alpha/beta hydrolase"/>
    <property type="match status" value="1"/>
</dbReference>
<evidence type="ECO:0000256" key="6">
    <source>
        <dbReference type="ARBA" id="ARBA00081187"/>
    </source>
</evidence>
<keyword evidence="3" id="KW-0378">Hydrolase</keyword>
<dbReference type="EMBL" id="FNZR01000009">
    <property type="protein sequence ID" value="SEL73828.1"/>
    <property type="molecule type" value="Genomic_DNA"/>
</dbReference>
<dbReference type="InterPro" id="IPR051543">
    <property type="entry name" value="Serine_Peptidase_S9A"/>
</dbReference>
<name>A0A1H7SMX9_9SPHI</name>
<dbReference type="GO" id="GO:0006508">
    <property type="term" value="P:proteolysis"/>
    <property type="evidence" value="ECO:0007669"/>
    <property type="project" value="UniProtKB-KW"/>
</dbReference>
<evidence type="ECO:0000313" key="10">
    <source>
        <dbReference type="Proteomes" id="UP000198916"/>
    </source>
</evidence>
<comment type="similarity">
    <text evidence="1">Belongs to the peptidase S9A family.</text>
</comment>
<dbReference type="Pfam" id="PF02897">
    <property type="entry name" value="Peptidase_S9_N"/>
    <property type="match status" value="1"/>
</dbReference>
<protein>
    <recommendedName>
        <fullName evidence="6">Proline-specific endopeptidase</fullName>
    </recommendedName>
</protein>
<evidence type="ECO:0000256" key="5">
    <source>
        <dbReference type="ARBA" id="ARBA00060121"/>
    </source>
</evidence>
<organism evidence="9 10">
    <name type="scientific">Parapedobacter koreensis</name>
    <dbReference type="NCBI Taxonomy" id="332977"/>
    <lineage>
        <taxon>Bacteria</taxon>
        <taxon>Pseudomonadati</taxon>
        <taxon>Bacteroidota</taxon>
        <taxon>Sphingobacteriia</taxon>
        <taxon>Sphingobacteriales</taxon>
        <taxon>Sphingobacteriaceae</taxon>
        <taxon>Parapedobacter</taxon>
    </lineage>
</organism>
<reference evidence="10" key="1">
    <citation type="submission" date="2016-10" db="EMBL/GenBank/DDBJ databases">
        <authorList>
            <person name="Varghese N."/>
            <person name="Submissions S."/>
        </authorList>
    </citation>
    <scope>NUCLEOTIDE SEQUENCE [LARGE SCALE GENOMIC DNA]</scope>
    <source>
        <strain evidence="10">Jip14</strain>
    </source>
</reference>
<dbReference type="GO" id="GO:0004252">
    <property type="term" value="F:serine-type endopeptidase activity"/>
    <property type="evidence" value="ECO:0007669"/>
    <property type="project" value="InterPro"/>
</dbReference>
<accession>A0A1H7SMX9</accession>
<dbReference type="SUPFAM" id="SSF50993">
    <property type="entry name" value="Peptidase/esterase 'gauge' domain"/>
    <property type="match status" value="1"/>
</dbReference>
<feature type="domain" description="Peptidase S9 prolyl oligopeptidase catalytic" evidence="7">
    <location>
        <begin position="525"/>
        <end position="736"/>
    </location>
</feature>
<dbReference type="FunFam" id="3.40.50.1820:FF:000005">
    <property type="entry name" value="Prolyl endopeptidase"/>
    <property type="match status" value="1"/>
</dbReference>
<dbReference type="Pfam" id="PF00326">
    <property type="entry name" value="Peptidase_S9"/>
    <property type="match status" value="1"/>
</dbReference>
<dbReference type="AlphaFoldDB" id="A0A1H7SMX9"/>